<accession>A0ABY4B3R5</accession>
<dbReference type="GO" id="GO:0032259">
    <property type="term" value="P:methylation"/>
    <property type="evidence" value="ECO:0007669"/>
    <property type="project" value="UniProtKB-KW"/>
</dbReference>
<protein>
    <submittedName>
        <fullName evidence="1">Class I SAM-dependent methyltransferase</fullName>
    </submittedName>
</protein>
<keyword evidence="1" id="KW-0808">Transferase</keyword>
<keyword evidence="2" id="KW-1185">Reference proteome</keyword>
<dbReference type="EMBL" id="CP094534">
    <property type="protein sequence ID" value="UOE33489.1"/>
    <property type="molecule type" value="Genomic_DNA"/>
</dbReference>
<dbReference type="SUPFAM" id="SSF53335">
    <property type="entry name" value="S-adenosyl-L-methionine-dependent methyltransferases"/>
    <property type="match status" value="1"/>
</dbReference>
<dbReference type="CDD" id="cd02440">
    <property type="entry name" value="AdoMet_MTases"/>
    <property type="match status" value="1"/>
</dbReference>
<proteinExistence type="predicted"/>
<evidence type="ECO:0000313" key="2">
    <source>
        <dbReference type="Proteomes" id="UP000831390"/>
    </source>
</evidence>
<dbReference type="Proteomes" id="UP000831390">
    <property type="component" value="Chromosome"/>
</dbReference>
<organism evidence="1 2">
    <name type="scientific">Hymenobacter monticola</name>
    <dbReference type="NCBI Taxonomy" id="1705399"/>
    <lineage>
        <taxon>Bacteria</taxon>
        <taxon>Pseudomonadati</taxon>
        <taxon>Bacteroidota</taxon>
        <taxon>Cytophagia</taxon>
        <taxon>Cytophagales</taxon>
        <taxon>Hymenobacteraceae</taxon>
        <taxon>Hymenobacter</taxon>
    </lineage>
</organism>
<dbReference type="RefSeq" id="WP_243513237.1">
    <property type="nucleotide sequence ID" value="NZ_CP094534.1"/>
</dbReference>
<name>A0ABY4B3R5_9BACT</name>
<keyword evidence="1" id="KW-0489">Methyltransferase</keyword>
<gene>
    <name evidence="1" type="ORF">MTP16_20485</name>
</gene>
<dbReference type="Gene3D" id="3.40.50.150">
    <property type="entry name" value="Vaccinia Virus protein VP39"/>
    <property type="match status" value="1"/>
</dbReference>
<dbReference type="GO" id="GO:0008168">
    <property type="term" value="F:methyltransferase activity"/>
    <property type="evidence" value="ECO:0007669"/>
    <property type="project" value="UniProtKB-KW"/>
</dbReference>
<dbReference type="InterPro" id="IPR029063">
    <property type="entry name" value="SAM-dependent_MTases_sf"/>
</dbReference>
<reference evidence="1 2" key="1">
    <citation type="submission" date="2022-03" db="EMBL/GenBank/DDBJ databases">
        <title>Hymenobactersp. isolated from the air.</title>
        <authorList>
            <person name="Won M."/>
            <person name="Kwon S.-W."/>
        </authorList>
    </citation>
    <scope>NUCLEOTIDE SEQUENCE [LARGE SCALE GENOMIC DNA]</scope>
    <source>
        <strain evidence="1 2">KACC 22596</strain>
    </source>
</reference>
<evidence type="ECO:0000313" key="1">
    <source>
        <dbReference type="EMBL" id="UOE33489.1"/>
    </source>
</evidence>
<sequence>MPAAEIATELVRLEQNPAIREELNFAARADALDYLEFHLIDRLASLGTDIGPAAGVGLLQQRAERLQQQLEAIDAALFQRLRVEIRAGYHRGAAFRALAEQCVGFPIASRRLHAPAAGYDVLDEFTNGLFQLRALPLETTAREPEMVHYQKTPTRIVFELVEQAAFAKEDVFVDVGAGLGHVPLLLSLLSGVRARGIELEPAYVAIAAGWAADLGLSRVTFKQADARWANYSEGTVFFLYTPFGGRMMAEVMERLRAESQRRRITLFTYGPCTLEVARQPWLQGVGAGEMNADRLAQFKS</sequence>